<dbReference type="GO" id="GO:0016810">
    <property type="term" value="F:hydrolase activity, acting on carbon-nitrogen (but not peptide) bonds"/>
    <property type="evidence" value="ECO:0007669"/>
    <property type="project" value="InterPro"/>
</dbReference>
<accession>A0A5C4LGU4</accession>
<keyword evidence="3" id="KW-1185">Reference proteome</keyword>
<dbReference type="InterPro" id="IPR011059">
    <property type="entry name" value="Metal-dep_hydrolase_composite"/>
</dbReference>
<proteinExistence type="predicted"/>
<dbReference type="CDD" id="cd01299">
    <property type="entry name" value="Met_dep_hydrolase_A"/>
    <property type="match status" value="1"/>
</dbReference>
<dbReference type="Pfam" id="PF01979">
    <property type="entry name" value="Amidohydro_1"/>
    <property type="match status" value="1"/>
</dbReference>
<feature type="domain" description="Amidohydrolase-related" evidence="1">
    <location>
        <begin position="53"/>
        <end position="393"/>
    </location>
</feature>
<dbReference type="SUPFAM" id="SSF51556">
    <property type="entry name" value="Metallo-dependent hydrolases"/>
    <property type="match status" value="1"/>
</dbReference>
<protein>
    <submittedName>
        <fullName evidence="2">Amidohydrolase family protein</fullName>
    </submittedName>
</protein>
<dbReference type="SUPFAM" id="SSF51338">
    <property type="entry name" value="Composite domain of metallo-dependent hydrolases"/>
    <property type="match status" value="1"/>
</dbReference>
<dbReference type="InterPro" id="IPR006680">
    <property type="entry name" value="Amidohydro-rel"/>
</dbReference>
<name>A0A5C4LGU4_9HYPH</name>
<sequence length="411" mass="43197">MPLTLIKNARLVDGSQDRPSDPLDVLIDGNLIREVGPGLASASATVIDLAGRTLMPGLIDCHVHVIATIPNLGANAELPNSLVALRSARIMHGMLMRGFTTVRDLGGADHGLVQAIAEGLIAAPRLVICGKALSQTGGHTDYRGRAHARSVEYYTERLGTLGRICDGVDAVRRACREEIKAGAEFIKIMANGGVSSPTDPIAFLGFSRDEITAAVEEARNAQTYVSAHLYTDAAIRRAVECGVVSIEHGNLVSPETAAMIREAGAFVVPTCVTYDALAKEGAGLGLPPDSVAKIEDVREAGLAALGILREAGVLMAYGSDLLGDMHRHQSEEFVIRGRVLPAAEAIRSATLDAAKALRMEGRIGTVAPGAFADLVVVDGNPLDDLALLTGQGRHMPLIIKDGAVVKRSASF</sequence>
<keyword evidence="2" id="KW-0378">Hydrolase</keyword>
<dbReference type="InterPro" id="IPR051781">
    <property type="entry name" value="Metallo-dep_Hydrolase"/>
</dbReference>
<dbReference type="Proteomes" id="UP000305267">
    <property type="component" value="Unassembled WGS sequence"/>
</dbReference>
<dbReference type="InterPro" id="IPR032466">
    <property type="entry name" value="Metal_Hydrolase"/>
</dbReference>
<dbReference type="OrthoDB" id="9815027at2"/>
<organism evidence="2 3">
    <name type="scientific">Methylobacterium terricola</name>
    <dbReference type="NCBI Taxonomy" id="2583531"/>
    <lineage>
        <taxon>Bacteria</taxon>
        <taxon>Pseudomonadati</taxon>
        <taxon>Pseudomonadota</taxon>
        <taxon>Alphaproteobacteria</taxon>
        <taxon>Hyphomicrobiales</taxon>
        <taxon>Methylobacteriaceae</taxon>
        <taxon>Methylobacterium</taxon>
    </lineage>
</organism>
<dbReference type="PANTHER" id="PTHR43135:SF3">
    <property type="entry name" value="ALPHA-D-RIBOSE 1-METHYLPHOSPHONATE 5-TRIPHOSPHATE DIPHOSPHATASE"/>
    <property type="match status" value="1"/>
</dbReference>
<dbReference type="Gene3D" id="2.30.40.10">
    <property type="entry name" value="Urease, subunit C, domain 1"/>
    <property type="match status" value="1"/>
</dbReference>
<dbReference type="InterPro" id="IPR057744">
    <property type="entry name" value="OTAase-like"/>
</dbReference>
<reference evidence="2 3" key="1">
    <citation type="submission" date="2019-06" db="EMBL/GenBank/DDBJ databases">
        <title>Genome of Methylobacterium sp. 17Sr1-39.</title>
        <authorList>
            <person name="Seo T."/>
        </authorList>
    </citation>
    <scope>NUCLEOTIDE SEQUENCE [LARGE SCALE GENOMIC DNA]</scope>
    <source>
        <strain evidence="2 3">17Sr1-39</strain>
    </source>
</reference>
<evidence type="ECO:0000259" key="1">
    <source>
        <dbReference type="Pfam" id="PF01979"/>
    </source>
</evidence>
<comment type="caution">
    <text evidence="2">The sequence shown here is derived from an EMBL/GenBank/DDBJ whole genome shotgun (WGS) entry which is preliminary data.</text>
</comment>
<gene>
    <name evidence="2" type="ORF">FF100_15460</name>
</gene>
<dbReference type="RefSeq" id="WP_139036568.1">
    <property type="nucleotide sequence ID" value="NZ_VDDA01000005.1"/>
</dbReference>
<dbReference type="AlphaFoldDB" id="A0A5C4LGU4"/>
<evidence type="ECO:0000313" key="3">
    <source>
        <dbReference type="Proteomes" id="UP000305267"/>
    </source>
</evidence>
<evidence type="ECO:0000313" key="2">
    <source>
        <dbReference type="EMBL" id="TNC13009.1"/>
    </source>
</evidence>
<dbReference type="Gene3D" id="3.20.20.140">
    <property type="entry name" value="Metal-dependent hydrolases"/>
    <property type="match status" value="1"/>
</dbReference>
<dbReference type="PANTHER" id="PTHR43135">
    <property type="entry name" value="ALPHA-D-RIBOSE 1-METHYLPHOSPHONATE 5-TRIPHOSPHATE DIPHOSPHATASE"/>
    <property type="match status" value="1"/>
</dbReference>
<dbReference type="EMBL" id="VDDA01000005">
    <property type="protein sequence ID" value="TNC13009.1"/>
    <property type="molecule type" value="Genomic_DNA"/>
</dbReference>